<evidence type="ECO:0000313" key="5">
    <source>
        <dbReference type="Proteomes" id="UP001303222"/>
    </source>
</evidence>
<evidence type="ECO:0000256" key="2">
    <source>
        <dbReference type="SAM" id="MobiDB-lite"/>
    </source>
</evidence>
<comment type="caution">
    <text evidence="4">The sequence shown here is derived from an EMBL/GenBank/DDBJ whole genome shotgun (WGS) entry which is preliminary data.</text>
</comment>
<evidence type="ECO:0000259" key="3">
    <source>
        <dbReference type="PROSITE" id="PS00463"/>
    </source>
</evidence>
<reference evidence="4" key="2">
    <citation type="submission" date="2023-06" db="EMBL/GenBank/DDBJ databases">
        <authorList>
            <consortium name="Lawrence Berkeley National Laboratory"/>
            <person name="Mondo S.J."/>
            <person name="Hensen N."/>
            <person name="Bonometti L."/>
            <person name="Westerberg I."/>
            <person name="Brannstrom I.O."/>
            <person name="Guillou S."/>
            <person name="Cros-Aarteil S."/>
            <person name="Calhoun S."/>
            <person name="Haridas S."/>
            <person name="Kuo A."/>
            <person name="Pangilinan J."/>
            <person name="Riley R."/>
            <person name="Labutti K."/>
            <person name="Andreopoulos B."/>
            <person name="Lipzen A."/>
            <person name="Chen C."/>
            <person name="Yanf M."/>
            <person name="Daum C."/>
            <person name="Ng V."/>
            <person name="Clum A."/>
            <person name="Steindorff A."/>
            <person name="Ohm R."/>
            <person name="Martin F."/>
            <person name="Silar P."/>
            <person name="Natvig D."/>
            <person name="Lalanne C."/>
            <person name="Gautier V."/>
            <person name="Ament-Velasquez S.L."/>
            <person name="Kruys A."/>
            <person name="Hutchinson M.I."/>
            <person name="Powell A.J."/>
            <person name="Barry K."/>
            <person name="Miller A.N."/>
            <person name="Grigoriev I.V."/>
            <person name="Debuchy R."/>
            <person name="Gladieux P."/>
            <person name="Thoren M.H."/>
            <person name="Johannesson H."/>
        </authorList>
    </citation>
    <scope>NUCLEOTIDE SEQUENCE</scope>
    <source>
        <strain evidence="4">CBS 626.80</strain>
    </source>
</reference>
<dbReference type="PROSITE" id="PS00463">
    <property type="entry name" value="ZN2_CY6_FUNGAL_1"/>
    <property type="match status" value="1"/>
</dbReference>
<gene>
    <name evidence="4" type="ORF">QBC32DRAFT_143783</name>
</gene>
<name>A0AAN6SGI1_9PEZI</name>
<organism evidence="4 5">
    <name type="scientific">Pseudoneurospora amorphoporcata</name>
    <dbReference type="NCBI Taxonomy" id="241081"/>
    <lineage>
        <taxon>Eukaryota</taxon>
        <taxon>Fungi</taxon>
        <taxon>Dikarya</taxon>
        <taxon>Ascomycota</taxon>
        <taxon>Pezizomycotina</taxon>
        <taxon>Sordariomycetes</taxon>
        <taxon>Sordariomycetidae</taxon>
        <taxon>Sordariales</taxon>
        <taxon>Sordariaceae</taxon>
        <taxon>Pseudoneurospora</taxon>
    </lineage>
</organism>
<dbReference type="EMBL" id="MU859125">
    <property type="protein sequence ID" value="KAK3952368.1"/>
    <property type="molecule type" value="Genomic_DNA"/>
</dbReference>
<dbReference type="Proteomes" id="UP001303222">
    <property type="component" value="Unassembled WGS sequence"/>
</dbReference>
<keyword evidence="1" id="KW-0539">Nucleus</keyword>
<dbReference type="InterPro" id="IPR001138">
    <property type="entry name" value="Zn2Cys6_DnaBD"/>
</dbReference>
<protein>
    <recommendedName>
        <fullName evidence="3">Zn(2)-C6 fungal-type domain-containing protein</fullName>
    </recommendedName>
</protein>
<feature type="domain" description="Zn(2)-C6 fungal-type" evidence="3">
    <location>
        <begin position="324"/>
        <end position="358"/>
    </location>
</feature>
<keyword evidence="5" id="KW-1185">Reference proteome</keyword>
<dbReference type="GO" id="GO:0008270">
    <property type="term" value="F:zinc ion binding"/>
    <property type="evidence" value="ECO:0007669"/>
    <property type="project" value="InterPro"/>
</dbReference>
<feature type="region of interest" description="Disordered" evidence="2">
    <location>
        <begin position="248"/>
        <end position="314"/>
    </location>
</feature>
<dbReference type="InterPro" id="IPR052973">
    <property type="entry name" value="Fungal_sec-metab_reg_TF"/>
</dbReference>
<reference evidence="4" key="1">
    <citation type="journal article" date="2023" name="Mol. Phylogenet. Evol.">
        <title>Genome-scale phylogeny and comparative genomics of the fungal order Sordariales.</title>
        <authorList>
            <person name="Hensen N."/>
            <person name="Bonometti L."/>
            <person name="Westerberg I."/>
            <person name="Brannstrom I.O."/>
            <person name="Guillou S."/>
            <person name="Cros-Aarteil S."/>
            <person name="Calhoun S."/>
            <person name="Haridas S."/>
            <person name="Kuo A."/>
            <person name="Mondo S."/>
            <person name="Pangilinan J."/>
            <person name="Riley R."/>
            <person name="LaButti K."/>
            <person name="Andreopoulos B."/>
            <person name="Lipzen A."/>
            <person name="Chen C."/>
            <person name="Yan M."/>
            <person name="Daum C."/>
            <person name="Ng V."/>
            <person name="Clum A."/>
            <person name="Steindorff A."/>
            <person name="Ohm R.A."/>
            <person name="Martin F."/>
            <person name="Silar P."/>
            <person name="Natvig D.O."/>
            <person name="Lalanne C."/>
            <person name="Gautier V."/>
            <person name="Ament-Velasquez S.L."/>
            <person name="Kruys A."/>
            <person name="Hutchinson M.I."/>
            <person name="Powell A.J."/>
            <person name="Barry K."/>
            <person name="Miller A.N."/>
            <person name="Grigoriev I.V."/>
            <person name="Debuchy R."/>
            <person name="Gladieux P."/>
            <person name="Hiltunen Thoren M."/>
            <person name="Johannesson H."/>
        </authorList>
    </citation>
    <scope>NUCLEOTIDE SEQUENCE</scope>
    <source>
        <strain evidence="4">CBS 626.80</strain>
    </source>
</reference>
<evidence type="ECO:0000256" key="1">
    <source>
        <dbReference type="ARBA" id="ARBA00023242"/>
    </source>
</evidence>
<dbReference type="AlphaFoldDB" id="A0AAN6SGI1"/>
<accession>A0AAN6SGI1</accession>
<proteinExistence type="predicted"/>
<dbReference type="PANTHER" id="PTHR35392:SF3">
    <property type="entry name" value="ZN(2)-C6 FUNGAL-TYPE DOMAIN-CONTAINING PROTEIN"/>
    <property type="match status" value="1"/>
</dbReference>
<sequence length="727" mass="82671">MEQGAMESVDVCLSDLSHNKMMMALVEHYSSIPDQDLAVSWFSTSEDLNCEPVRATPYPSVAKRWSYEEPSFGLDARDIFDTQIPHVNQGFPTFDAYATPETENPMARPTNGNTQPHHARGLVPEICLIPDSRSGVSTPEPLLTFNMSTPSDVDSFLSISNLPAFDDATSLLSESPFYSLGLATPVSLTASYHCQNELTTMVKEQPVIEYHTPSDFLQELDDAFAETETCQPPAMTVHDRVGVPRAPEAAVEPTPAFSGPVTKDWKLPPRIQRRKKIKPLQNNNGVSKPKPEPSQGSKARTKRRGPYTDESMRQNTALTRVLKSCIRCRMNRGRCNPDPSDLDGPCLTCKRITGPTLCKMPCYRYIVTDASLYREQKRPSFSHRWQSMDIIDIPASDWASPDIRTIAVSPVHVDAPFEFRVRKFNPVEGDVVHEMWKTPQGMKQVALPRYALAEMHEAGETLKAYIETSVSKFIVATVGHLDTIFWETYGMAFRHIDEANTEQERSLMSNVFRLWVVCRLTSNPVFIRGPETLDGNPINDPESKYFGRVPMPKIMTAQFECIEYTNFLRPWSKAVLKQLNDLVLAKKREYWFTIYLALFVLLHSCSMVTRRDAETARKWGMRNEYANPESIKAHHAGAQTMLAHFHFINKGVLPFDIPHDEAGRHELSKAASLSEEQLNFVWKTGDMIRDSVRVTRMKHVRERFDVGDDFYWISMLYDREWKPLGND</sequence>
<dbReference type="PANTHER" id="PTHR35392">
    <property type="entry name" value="ZN(II)2CYS6 TRANSCRIPTION FACTOR (EUROFUNG)-RELATED-RELATED"/>
    <property type="match status" value="1"/>
</dbReference>
<dbReference type="GO" id="GO:0000981">
    <property type="term" value="F:DNA-binding transcription factor activity, RNA polymerase II-specific"/>
    <property type="evidence" value="ECO:0007669"/>
    <property type="project" value="InterPro"/>
</dbReference>
<evidence type="ECO:0000313" key="4">
    <source>
        <dbReference type="EMBL" id="KAK3952368.1"/>
    </source>
</evidence>